<dbReference type="Proteomes" id="UP000008311">
    <property type="component" value="Unassembled WGS sequence"/>
</dbReference>
<evidence type="ECO:0000313" key="2">
    <source>
        <dbReference type="EMBL" id="EEF41076.1"/>
    </source>
</evidence>
<proteinExistence type="predicted"/>
<dbReference type="InParanoid" id="B9S5N3"/>
<dbReference type="EMBL" id="EQ973875">
    <property type="protein sequence ID" value="EEF41076.1"/>
    <property type="molecule type" value="Genomic_DNA"/>
</dbReference>
<evidence type="ECO:0000313" key="3">
    <source>
        <dbReference type="Proteomes" id="UP000008311"/>
    </source>
</evidence>
<dbReference type="AlphaFoldDB" id="B9S5N3"/>
<keyword evidence="3" id="KW-1185">Reference proteome</keyword>
<gene>
    <name evidence="2" type="ORF">RCOM_0756660</name>
</gene>
<organism evidence="2 3">
    <name type="scientific">Ricinus communis</name>
    <name type="common">Castor bean</name>
    <dbReference type="NCBI Taxonomy" id="3988"/>
    <lineage>
        <taxon>Eukaryota</taxon>
        <taxon>Viridiplantae</taxon>
        <taxon>Streptophyta</taxon>
        <taxon>Embryophyta</taxon>
        <taxon>Tracheophyta</taxon>
        <taxon>Spermatophyta</taxon>
        <taxon>Magnoliopsida</taxon>
        <taxon>eudicotyledons</taxon>
        <taxon>Gunneridae</taxon>
        <taxon>Pentapetalae</taxon>
        <taxon>rosids</taxon>
        <taxon>fabids</taxon>
        <taxon>Malpighiales</taxon>
        <taxon>Euphorbiaceae</taxon>
        <taxon>Acalyphoideae</taxon>
        <taxon>Acalypheae</taxon>
        <taxon>Ricinus</taxon>
    </lineage>
</organism>
<accession>B9S5N3</accession>
<name>B9S5N3_RICCO</name>
<protein>
    <submittedName>
        <fullName evidence="2">Uncharacterized protein</fullName>
    </submittedName>
</protein>
<sequence length="77" mass="8807">MPGSPTTMSIIHARKPEKRSTMPHLTTQANTYIIIMHHYTSCIHTTHRMNRNEELPGGAAQSLRSWLVTPHRPNSYN</sequence>
<evidence type="ECO:0000256" key="1">
    <source>
        <dbReference type="SAM" id="MobiDB-lite"/>
    </source>
</evidence>
<feature type="region of interest" description="Disordered" evidence="1">
    <location>
        <begin position="1"/>
        <end position="23"/>
    </location>
</feature>
<reference evidence="3" key="1">
    <citation type="journal article" date="2010" name="Nat. Biotechnol.">
        <title>Draft genome sequence of the oilseed species Ricinus communis.</title>
        <authorList>
            <person name="Chan A.P."/>
            <person name="Crabtree J."/>
            <person name="Zhao Q."/>
            <person name="Lorenzi H."/>
            <person name="Orvis J."/>
            <person name="Puiu D."/>
            <person name="Melake-Berhan A."/>
            <person name="Jones K.M."/>
            <person name="Redman J."/>
            <person name="Chen G."/>
            <person name="Cahoon E.B."/>
            <person name="Gedil M."/>
            <person name="Stanke M."/>
            <person name="Haas B.J."/>
            <person name="Wortman J.R."/>
            <person name="Fraser-Liggett C.M."/>
            <person name="Ravel J."/>
            <person name="Rabinowicz P.D."/>
        </authorList>
    </citation>
    <scope>NUCLEOTIDE SEQUENCE [LARGE SCALE GENOMIC DNA]</scope>
    <source>
        <strain evidence="3">cv. Hale</strain>
    </source>
</reference>